<feature type="domain" description="HTH cro/C1-type" evidence="1">
    <location>
        <begin position="68"/>
        <end position="104"/>
    </location>
</feature>
<reference evidence="2 3" key="1">
    <citation type="submission" date="2017-04" db="EMBL/GenBank/DDBJ databases">
        <title>Whole Genome Sequence of 1,4-Dioxane Degrading Bacterium Mycobacterium dioxanotrophicus PH-06.</title>
        <authorList>
            <person name="He Y."/>
        </authorList>
    </citation>
    <scope>NUCLEOTIDE SEQUENCE [LARGE SCALE GENOMIC DNA]</scope>
    <source>
        <strain evidence="2 3">PH-06</strain>
    </source>
</reference>
<dbReference type="EMBL" id="CP020809">
    <property type="protein sequence ID" value="ART72287.1"/>
    <property type="molecule type" value="Genomic_DNA"/>
</dbReference>
<gene>
    <name evidence="2" type="ORF">BTO20_30365</name>
</gene>
<evidence type="ECO:0000313" key="2">
    <source>
        <dbReference type="EMBL" id="ART72287.1"/>
    </source>
</evidence>
<organism evidence="2 3">
    <name type="scientific">Mycobacterium dioxanotrophicus</name>
    <dbReference type="NCBI Taxonomy" id="482462"/>
    <lineage>
        <taxon>Bacteria</taxon>
        <taxon>Bacillati</taxon>
        <taxon>Actinomycetota</taxon>
        <taxon>Actinomycetes</taxon>
        <taxon>Mycobacteriales</taxon>
        <taxon>Mycobacteriaceae</taxon>
        <taxon>Mycobacterium</taxon>
    </lineage>
</organism>
<name>A0A1Y0CB41_9MYCO</name>
<accession>A0A1Y0CB41</accession>
<dbReference type="PROSITE" id="PS50943">
    <property type="entry name" value="HTH_CROC1"/>
    <property type="match status" value="1"/>
</dbReference>
<dbReference type="Proteomes" id="UP000195331">
    <property type="component" value="Chromosome"/>
</dbReference>
<evidence type="ECO:0000313" key="3">
    <source>
        <dbReference type="Proteomes" id="UP000195331"/>
    </source>
</evidence>
<dbReference type="InterPro" id="IPR001387">
    <property type="entry name" value="Cro/C1-type_HTH"/>
</dbReference>
<sequence>MTRVVRLTYADGMDGPQKPKQKPNWTEVPPRDWAEEQAHRVALEVSRLRGKRTGQWLADRTRELGYPLTRAVISDIEVGRRRYVTTAELIVLARALDTAPIALLYPAPYRDTIQILPTPEGGQPRDFQKIVAVQWFSGDPKPTLDLPDNSAQPELTLDALGLSMVDQMNYDSHLLALTRARKASDLAARKWDLIAKLRVRRNAKRQGLDKVSDEELDDLTAEIGELQERIDELWKLGGRDLHAEAVDEMFGDRDGG</sequence>
<protein>
    <recommendedName>
        <fullName evidence="1">HTH cro/C1-type domain-containing protein</fullName>
    </recommendedName>
</protein>
<proteinExistence type="predicted"/>
<keyword evidence="3" id="KW-1185">Reference proteome</keyword>
<evidence type="ECO:0000259" key="1">
    <source>
        <dbReference type="PROSITE" id="PS50943"/>
    </source>
</evidence>
<dbReference type="KEGG" id="mdx:BTO20_30365"/>
<dbReference type="AlphaFoldDB" id="A0A1Y0CB41"/>